<organism evidence="10 11">
    <name type="scientific">Candidatus Komeilibacteria bacterium CG11_big_fil_rev_8_21_14_0_20_36_20</name>
    <dbReference type="NCBI Taxonomy" id="1974477"/>
    <lineage>
        <taxon>Bacteria</taxon>
        <taxon>Candidatus Komeiliibacteriota</taxon>
    </lineage>
</organism>
<dbReference type="PANTHER" id="PTHR43766">
    <property type="entry name" value="TRYPTOPHAN--TRNA LIGASE, MITOCHONDRIAL"/>
    <property type="match status" value="1"/>
</dbReference>
<dbReference type="InterPro" id="IPR014729">
    <property type="entry name" value="Rossmann-like_a/b/a_fold"/>
</dbReference>
<keyword evidence="6 8" id="KW-0030">Aminoacyl-tRNA synthetase</keyword>
<dbReference type="PANTHER" id="PTHR43766:SF1">
    <property type="entry name" value="TRYPTOPHAN--TRNA LIGASE, MITOCHONDRIAL"/>
    <property type="match status" value="1"/>
</dbReference>
<keyword evidence="5 8" id="KW-0648">Protein biosynthesis</keyword>
<dbReference type="Proteomes" id="UP000230564">
    <property type="component" value="Unassembled WGS sequence"/>
</dbReference>
<feature type="binding site" evidence="8">
    <location>
        <position position="183"/>
    </location>
    <ligand>
        <name>ATP</name>
        <dbReference type="ChEBI" id="CHEBI:30616"/>
    </ligand>
</feature>
<feature type="short sequence motif" description="'KMSKS' region" evidence="8">
    <location>
        <begin position="192"/>
        <end position="196"/>
    </location>
</feature>
<evidence type="ECO:0000256" key="5">
    <source>
        <dbReference type="ARBA" id="ARBA00022917"/>
    </source>
</evidence>
<evidence type="ECO:0000256" key="6">
    <source>
        <dbReference type="ARBA" id="ARBA00023146"/>
    </source>
</evidence>
<feature type="binding site" evidence="8">
    <location>
        <position position="133"/>
    </location>
    <ligand>
        <name>L-tryptophan</name>
        <dbReference type="ChEBI" id="CHEBI:57912"/>
    </ligand>
</feature>
<comment type="caution">
    <text evidence="10">The sequence shown here is derived from an EMBL/GenBank/DDBJ whole genome shotgun (WGS) entry which is preliminary data.</text>
</comment>
<dbReference type="GO" id="GO:0005524">
    <property type="term" value="F:ATP binding"/>
    <property type="evidence" value="ECO:0007669"/>
    <property type="project" value="UniProtKB-UniRule"/>
</dbReference>
<keyword evidence="2 8" id="KW-0436">Ligase</keyword>
<dbReference type="AlphaFoldDB" id="A0A2H0NB72"/>
<evidence type="ECO:0000256" key="2">
    <source>
        <dbReference type="ARBA" id="ARBA00022598"/>
    </source>
</evidence>
<feature type="binding site" evidence="8">
    <location>
        <begin position="192"/>
        <end position="196"/>
    </location>
    <ligand>
        <name>ATP</name>
        <dbReference type="ChEBI" id="CHEBI:30616"/>
    </ligand>
</feature>
<evidence type="ECO:0000313" key="10">
    <source>
        <dbReference type="EMBL" id="PIR06152.1"/>
    </source>
</evidence>
<dbReference type="SUPFAM" id="SSF52374">
    <property type="entry name" value="Nucleotidylyl transferase"/>
    <property type="match status" value="1"/>
</dbReference>
<feature type="binding site" evidence="8">
    <location>
        <begin position="17"/>
        <end position="18"/>
    </location>
    <ligand>
        <name>ATP</name>
        <dbReference type="ChEBI" id="CHEBI:30616"/>
    </ligand>
</feature>
<reference evidence="10 11" key="1">
    <citation type="submission" date="2017-09" db="EMBL/GenBank/DDBJ databases">
        <title>Depth-based differentiation of microbial function through sediment-hosted aquifers and enrichment of novel symbionts in the deep terrestrial subsurface.</title>
        <authorList>
            <person name="Probst A.J."/>
            <person name="Ladd B."/>
            <person name="Jarett J.K."/>
            <person name="Geller-Mcgrath D.E."/>
            <person name="Sieber C.M."/>
            <person name="Emerson J.B."/>
            <person name="Anantharaman K."/>
            <person name="Thomas B.C."/>
            <person name="Malmstrom R."/>
            <person name="Stieglmeier M."/>
            <person name="Klingl A."/>
            <person name="Woyke T."/>
            <person name="Ryan C.M."/>
            <person name="Banfield J.F."/>
        </authorList>
    </citation>
    <scope>NUCLEOTIDE SEQUENCE [LARGE SCALE GENOMIC DNA]</scope>
    <source>
        <strain evidence="10">CG11_big_fil_rev_8_21_14_0_20_36_20</strain>
    </source>
</reference>
<dbReference type="InterPro" id="IPR002306">
    <property type="entry name" value="Trp-tRNA-ligase"/>
</dbReference>
<dbReference type="GO" id="GO:0006436">
    <property type="term" value="P:tryptophanyl-tRNA aminoacylation"/>
    <property type="evidence" value="ECO:0007669"/>
    <property type="project" value="UniProtKB-UniRule"/>
</dbReference>
<comment type="subunit">
    <text evidence="8">Homodimer.</text>
</comment>
<evidence type="ECO:0000256" key="7">
    <source>
        <dbReference type="ARBA" id="ARBA00049929"/>
    </source>
</evidence>
<feature type="binding site" evidence="8">
    <location>
        <begin position="9"/>
        <end position="11"/>
    </location>
    <ligand>
        <name>ATP</name>
        <dbReference type="ChEBI" id="CHEBI:30616"/>
    </ligand>
</feature>
<comment type="subcellular location">
    <subcellularLocation>
        <location evidence="8">Cytoplasm</location>
    </subcellularLocation>
</comment>
<evidence type="ECO:0000256" key="1">
    <source>
        <dbReference type="ARBA" id="ARBA00005594"/>
    </source>
</evidence>
<dbReference type="InterPro" id="IPR002305">
    <property type="entry name" value="aa-tRNA-synth_Ic"/>
</dbReference>
<accession>A0A2H0NB72</accession>
<dbReference type="GO" id="GO:0004830">
    <property type="term" value="F:tryptophan-tRNA ligase activity"/>
    <property type="evidence" value="ECO:0007669"/>
    <property type="project" value="UniProtKB-UniRule"/>
</dbReference>
<gene>
    <name evidence="8 10" type="primary">trpS</name>
    <name evidence="10" type="ORF">COV55_04725</name>
</gene>
<feature type="short sequence motif" description="'HIGH' region" evidence="8">
    <location>
        <begin position="10"/>
        <end position="18"/>
    </location>
</feature>
<evidence type="ECO:0000256" key="8">
    <source>
        <dbReference type="HAMAP-Rule" id="MF_00140"/>
    </source>
</evidence>
<evidence type="ECO:0000256" key="4">
    <source>
        <dbReference type="ARBA" id="ARBA00022840"/>
    </source>
</evidence>
<sequence length="317" mass="35921">MNILVSGIQPTGQLHLGNYLGAIKNWLELQKKYQCFFFIADLHALTTKISAAELKKQTFEIIVDLLALGLDPKKAVIFRQSDIIGHAELTWIFNCLIPVAELNRMTQFKDKSKMQPDNINAGLLTYPVLQAADILLYKGEVVPVGEDQLQHLELSCKLARKFNHRYGQFFAEIQPILSPTPRLMSLNNPEKKMSKSLGEKSYVAIRDSKDIVSQKIKKAVADKKGVENLLTLYSYFGQNKKYQQMKTDFKAGKLMNANLKDELTKVILGFLEPLQKKIATYQKNPQTVNKIITQGNQQAQKIADQNLTEIKKIVGLR</sequence>
<feature type="binding site" evidence="8">
    <location>
        <begin position="145"/>
        <end position="147"/>
    </location>
    <ligand>
        <name>ATP</name>
        <dbReference type="ChEBI" id="CHEBI:30616"/>
    </ligand>
</feature>
<dbReference type="GO" id="GO:0005737">
    <property type="term" value="C:cytoplasm"/>
    <property type="evidence" value="ECO:0007669"/>
    <property type="project" value="UniProtKB-SubCell"/>
</dbReference>
<keyword evidence="3 8" id="KW-0547">Nucleotide-binding</keyword>
<dbReference type="HAMAP" id="MF_00140_B">
    <property type="entry name" value="Trp_tRNA_synth_B"/>
    <property type="match status" value="1"/>
</dbReference>
<comment type="function">
    <text evidence="8">Catalyzes the attachment of tryptophan to tRNA(Trp).</text>
</comment>
<evidence type="ECO:0000313" key="11">
    <source>
        <dbReference type="Proteomes" id="UP000230564"/>
    </source>
</evidence>
<dbReference type="Gene3D" id="1.10.240.10">
    <property type="entry name" value="Tyrosyl-Transfer RNA Synthetase"/>
    <property type="match status" value="1"/>
</dbReference>
<comment type="catalytic activity">
    <reaction evidence="7 8">
        <text>tRNA(Trp) + L-tryptophan + ATP = L-tryptophyl-tRNA(Trp) + AMP + diphosphate + H(+)</text>
        <dbReference type="Rhea" id="RHEA:24080"/>
        <dbReference type="Rhea" id="RHEA-COMP:9671"/>
        <dbReference type="Rhea" id="RHEA-COMP:9705"/>
        <dbReference type="ChEBI" id="CHEBI:15378"/>
        <dbReference type="ChEBI" id="CHEBI:30616"/>
        <dbReference type="ChEBI" id="CHEBI:33019"/>
        <dbReference type="ChEBI" id="CHEBI:57912"/>
        <dbReference type="ChEBI" id="CHEBI:78442"/>
        <dbReference type="ChEBI" id="CHEBI:78535"/>
        <dbReference type="ChEBI" id="CHEBI:456215"/>
        <dbReference type="EC" id="6.1.1.2"/>
    </reaction>
</comment>
<dbReference type="Gene3D" id="3.40.50.620">
    <property type="entry name" value="HUPs"/>
    <property type="match status" value="1"/>
</dbReference>
<dbReference type="InterPro" id="IPR024109">
    <property type="entry name" value="Trp-tRNA-ligase_bac-type"/>
</dbReference>
<dbReference type="NCBIfam" id="TIGR00233">
    <property type="entry name" value="trpS"/>
    <property type="match status" value="1"/>
</dbReference>
<evidence type="ECO:0000256" key="3">
    <source>
        <dbReference type="ARBA" id="ARBA00022741"/>
    </source>
</evidence>
<evidence type="ECO:0000256" key="9">
    <source>
        <dbReference type="RuleBase" id="RU363036"/>
    </source>
</evidence>
<proteinExistence type="inferred from homology"/>
<dbReference type="EC" id="6.1.1.2" evidence="8"/>
<dbReference type="InterPro" id="IPR001412">
    <property type="entry name" value="aa-tRNA-synth_I_CS"/>
</dbReference>
<keyword evidence="4 8" id="KW-0067">ATP-binding</keyword>
<dbReference type="Pfam" id="PF00579">
    <property type="entry name" value="tRNA-synt_1b"/>
    <property type="match status" value="1"/>
</dbReference>
<dbReference type="PROSITE" id="PS00178">
    <property type="entry name" value="AA_TRNA_LIGASE_I"/>
    <property type="match status" value="1"/>
</dbReference>
<name>A0A2H0NB72_9BACT</name>
<dbReference type="EMBL" id="PCWQ01000020">
    <property type="protein sequence ID" value="PIR06152.1"/>
    <property type="molecule type" value="Genomic_DNA"/>
</dbReference>
<protein>
    <recommendedName>
        <fullName evidence="8">Tryptophan--tRNA ligase</fullName>
        <ecNumber evidence="8">6.1.1.2</ecNumber>
    </recommendedName>
    <alternativeName>
        <fullName evidence="8">Tryptophanyl-tRNA synthetase</fullName>
        <shortName evidence="8">TrpRS</shortName>
    </alternativeName>
</protein>
<dbReference type="InterPro" id="IPR050203">
    <property type="entry name" value="Trp-tRNA_synthetase"/>
</dbReference>
<dbReference type="PRINTS" id="PR01039">
    <property type="entry name" value="TRNASYNTHTRP"/>
</dbReference>
<comment type="similarity">
    <text evidence="1 8 9">Belongs to the class-I aminoacyl-tRNA synthetase family.</text>
</comment>
<keyword evidence="8" id="KW-0963">Cytoplasm</keyword>
<dbReference type="CDD" id="cd00806">
    <property type="entry name" value="TrpRS_core"/>
    <property type="match status" value="1"/>
</dbReference>